<keyword evidence="3" id="KW-1185">Reference proteome</keyword>
<organism evidence="2 3">
    <name type="scientific">Methylovulum psychrotolerans</name>
    <dbReference type="NCBI Taxonomy" id="1704499"/>
    <lineage>
        <taxon>Bacteria</taxon>
        <taxon>Pseudomonadati</taxon>
        <taxon>Pseudomonadota</taxon>
        <taxon>Gammaproteobacteria</taxon>
        <taxon>Methylococcales</taxon>
        <taxon>Methylococcaceae</taxon>
        <taxon>Methylovulum</taxon>
    </lineage>
</organism>
<dbReference type="KEGG" id="mpsy:CEK71_21495"/>
<evidence type="ECO:0000256" key="1">
    <source>
        <dbReference type="SAM" id="SignalP"/>
    </source>
</evidence>
<feature type="signal peptide" evidence="1">
    <location>
        <begin position="1"/>
        <end position="24"/>
    </location>
</feature>
<keyword evidence="1" id="KW-0732">Signal</keyword>
<dbReference type="OrthoDB" id="6689920at2"/>
<evidence type="ECO:0000313" key="2">
    <source>
        <dbReference type="EMBL" id="ASF48428.1"/>
    </source>
</evidence>
<name>A0A1Z4C4K1_9GAMM</name>
<gene>
    <name evidence="2" type="ORF">CEK71_21495</name>
</gene>
<dbReference type="AlphaFoldDB" id="A0A1Z4C4K1"/>
<accession>A0A1Z4C4K1</accession>
<evidence type="ECO:0008006" key="4">
    <source>
        <dbReference type="Google" id="ProtNLM"/>
    </source>
</evidence>
<dbReference type="EMBL" id="CP022129">
    <property type="protein sequence ID" value="ASF48428.1"/>
    <property type="molecule type" value="Genomic_DNA"/>
</dbReference>
<evidence type="ECO:0000313" key="3">
    <source>
        <dbReference type="Proteomes" id="UP000197019"/>
    </source>
</evidence>
<reference evidence="2 3" key="1">
    <citation type="submission" date="2017-06" db="EMBL/GenBank/DDBJ databases">
        <title>Genome Sequencing of the methanotroph Methylovulum psychrotolerants str. HV10-M2 isolated from a high-altitude environment.</title>
        <authorList>
            <person name="Mateos-Rivera A."/>
        </authorList>
    </citation>
    <scope>NUCLEOTIDE SEQUENCE [LARGE SCALE GENOMIC DNA]</scope>
    <source>
        <strain evidence="2 3">HV10_M2</strain>
    </source>
</reference>
<protein>
    <recommendedName>
        <fullName evidence="4">WG repeat-containing protein</fullName>
    </recommendedName>
</protein>
<dbReference type="Proteomes" id="UP000197019">
    <property type="component" value="Chromosome"/>
</dbReference>
<sequence length="183" mass="20976">MNRTLIPLLVVASLFGLGIPAADAKTPRCERTKIYIPIGWCEPTRADYRGDWLRFKKETPIPFHISGYFNGDGQKDEAWILFDEHRKNWGVFVFLNQGEGLFTPLQIDDTRFEDLSPQTTQLQLLDNTVHETACGKGYWECAQNEPAKVKIKNNGFLLSPYEQGGAQIVYWEDGQFKKVFLND</sequence>
<dbReference type="RefSeq" id="WP_088621295.1">
    <property type="nucleotide sequence ID" value="NZ_CP022129.1"/>
</dbReference>
<proteinExistence type="predicted"/>
<feature type="chain" id="PRO_5012057356" description="WG repeat-containing protein" evidence="1">
    <location>
        <begin position="25"/>
        <end position="183"/>
    </location>
</feature>